<gene>
    <name evidence="3" type="ORF">NDU88_003119</name>
</gene>
<proteinExistence type="predicted"/>
<reference evidence="3" key="1">
    <citation type="journal article" date="2022" name="bioRxiv">
        <title>Sequencing and chromosome-scale assembly of the giantPleurodeles waltlgenome.</title>
        <authorList>
            <person name="Brown T."/>
            <person name="Elewa A."/>
            <person name="Iarovenko S."/>
            <person name="Subramanian E."/>
            <person name="Araus A.J."/>
            <person name="Petzold A."/>
            <person name="Susuki M."/>
            <person name="Suzuki K.-i.T."/>
            <person name="Hayashi T."/>
            <person name="Toyoda A."/>
            <person name="Oliveira C."/>
            <person name="Osipova E."/>
            <person name="Leigh N.D."/>
            <person name="Simon A."/>
            <person name="Yun M.H."/>
        </authorList>
    </citation>
    <scope>NUCLEOTIDE SEQUENCE</scope>
    <source>
        <strain evidence="3">20211129_DDA</strain>
        <tissue evidence="3">Liver</tissue>
    </source>
</reference>
<sequence length="275" mass="30729">MSARACNMGKADKTQAKLQFDQRKSQTTVGDRTETGMAGGTDMPAGEAPDLWQILAALQRSLTQIDSRIDSLSYRMDRMTERLDKHADRLDQSERHISEVEDGQSAMAMGQAKMGKELATLRAKVDDLEARSHRNNLGIVGIAESTAIDNMEGYIERLLVQVLGQDTFSSLFVVERALRSLATRPPLGAPPRPIIAKLLNYRDRNAALGRARELKTLQHEGMAISLYLDFTQQVQEAGKRQLQELHLEYRMLYPAKLRVEVDGKPLLGAWHSGDK</sequence>
<dbReference type="EMBL" id="JANPWB010000011">
    <property type="protein sequence ID" value="KAJ1124670.1"/>
    <property type="molecule type" value="Genomic_DNA"/>
</dbReference>
<accession>A0AAV7PHA4</accession>
<dbReference type="Proteomes" id="UP001066276">
    <property type="component" value="Chromosome 7"/>
</dbReference>
<evidence type="ECO:0000256" key="2">
    <source>
        <dbReference type="SAM" id="MobiDB-lite"/>
    </source>
</evidence>
<dbReference type="AlphaFoldDB" id="A0AAV7PHA4"/>
<protein>
    <submittedName>
        <fullName evidence="3">Uncharacterized protein</fullName>
    </submittedName>
</protein>
<feature type="coiled-coil region" evidence="1">
    <location>
        <begin position="76"/>
        <end position="131"/>
    </location>
</feature>
<evidence type="ECO:0000313" key="3">
    <source>
        <dbReference type="EMBL" id="KAJ1124670.1"/>
    </source>
</evidence>
<dbReference type="SUPFAM" id="SSF57997">
    <property type="entry name" value="Tropomyosin"/>
    <property type="match status" value="1"/>
</dbReference>
<dbReference type="Gene3D" id="3.30.70.1820">
    <property type="entry name" value="L1 transposable element, RRM domain"/>
    <property type="match status" value="1"/>
</dbReference>
<keyword evidence="4" id="KW-1185">Reference proteome</keyword>
<comment type="caution">
    <text evidence="3">The sequence shown here is derived from an EMBL/GenBank/DDBJ whole genome shotgun (WGS) entry which is preliminary data.</text>
</comment>
<evidence type="ECO:0000313" key="4">
    <source>
        <dbReference type="Proteomes" id="UP001066276"/>
    </source>
</evidence>
<evidence type="ECO:0000256" key="1">
    <source>
        <dbReference type="SAM" id="Coils"/>
    </source>
</evidence>
<feature type="compositionally biased region" description="Basic and acidic residues" evidence="2">
    <location>
        <begin position="10"/>
        <end position="24"/>
    </location>
</feature>
<name>A0AAV7PHA4_PLEWA</name>
<feature type="region of interest" description="Disordered" evidence="2">
    <location>
        <begin position="1"/>
        <end position="44"/>
    </location>
</feature>
<keyword evidence="1" id="KW-0175">Coiled coil</keyword>
<dbReference type="InterPro" id="IPR004244">
    <property type="entry name" value="Transposase_22"/>
</dbReference>
<organism evidence="3 4">
    <name type="scientific">Pleurodeles waltl</name>
    <name type="common">Iberian ribbed newt</name>
    <dbReference type="NCBI Taxonomy" id="8319"/>
    <lineage>
        <taxon>Eukaryota</taxon>
        <taxon>Metazoa</taxon>
        <taxon>Chordata</taxon>
        <taxon>Craniata</taxon>
        <taxon>Vertebrata</taxon>
        <taxon>Euteleostomi</taxon>
        <taxon>Amphibia</taxon>
        <taxon>Batrachia</taxon>
        <taxon>Caudata</taxon>
        <taxon>Salamandroidea</taxon>
        <taxon>Salamandridae</taxon>
        <taxon>Pleurodelinae</taxon>
        <taxon>Pleurodeles</taxon>
    </lineage>
</organism>
<dbReference type="PANTHER" id="PTHR11505">
    <property type="entry name" value="L1 TRANSPOSABLE ELEMENT-RELATED"/>
    <property type="match status" value="1"/>
</dbReference>